<gene>
    <name evidence="2" type="ORF">CO657_26795</name>
</gene>
<dbReference type="Proteomes" id="UP000220927">
    <property type="component" value="Plasmid pRapFH23b"/>
</dbReference>
<dbReference type="InterPro" id="IPR014795">
    <property type="entry name" value="TacA_1-like"/>
</dbReference>
<accession>A0AAE6C426</accession>
<keyword evidence="2" id="KW-0614">Plasmid</keyword>
<evidence type="ECO:0000313" key="2">
    <source>
        <dbReference type="EMBL" id="QAS81510.1"/>
    </source>
</evidence>
<geneLocation type="plasmid" evidence="3">
    <name>prapfh23b</name>
</geneLocation>
<keyword evidence="1" id="KW-1277">Toxin-antitoxin system</keyword>
<evidence type="ECO:0000256" key="1">
    <source>
        <dbReference type="ARBA" id="ARBA00022649"/>
    </source>
</evidence>
<sequence length="95" mass="10502">MLEGGRIDVDIHVLLRQAAASPIYDARILDEKNMADQEIMRQAAINEAQTAILQESVIRLSPDAFKSFVAAVEAGPSTASPKITERLQRKAPWEK</sequence>
<keyword evidence="3" id="KW-1185">Reference proteome</keyword>
<proteinExistence type="predicted"/>
<protein>
    <submittedName>
        <fullName evidence="2">DUF1778 domain-containing protein</fullName>
    </submittedName>
</protein>
<name>A0AAE6C426_9HYPH</name>
<evidence type="ECO:0000313" key="3">
    <source>
        <dbReference type="Proteomes" id="UP000220927"/>
    </source>
</evidence>
<dbReference type="Gene3D" id="1.20.5.780">
    <property type="entry name" value="Single helix bin"/>
    <property type="match status" value="1"/>
</dbReference>
<dbReference type="AlphaFoldDB" id="A0AAE6C426"/>
<reference evidence="2 3" key="1">
    <citation type="submission" date="2019-01" db="EMBL/GenBank/DDBJ databases">
        <title>Genomic insights into the origins and evolution of symbiotic genes in the Phaseolus vulgaris microsymbionts.</title>
        <authorList>
            <person name="Tong W."/>
        </authorList>
    </citation>
    <scope>NUCLEOTIDE SEQUENCE [LARGE SCALE GENOMIC DNA]</scope>
    <source>
        <strain evidence="2 3">FH23</strain>
        <plasmid evidence="3">prapfh23b</plasmid>
    </source>
</reference>
<organism evidence="2 3">
    <name type="scientific">Rhizobium acidisoli</name>
    <dbReference type="NCBI Taxonomy" id="1538158"/>
    <lineage>
        <taxon>Bacteria</taxon>
        <taxon>Pseudomonadati</taxon>
        <taxon>Pseudomonadota</taxon>
        <taxon>Alphaproteobacteria</taxon>
        <taxon>Hyphomicrobiales</taxon>
        <taxon>Rhizobiaceae</taxon>
        <taxon>Rhizobium/Agrobacterium group</taxon>
        <taxon>Rhizobium</taxon>
    </lineage>
</organism>
<dbReference type="EMBL" id="CP035000">
    <property type="protein sequence ID" value="QAS81510.1"/>
    <property type="molecule type" value="Genomic_DNA"/>
</dbReference>
<dbReference type="Pfam" id="PF08681">
    <property type="entry name" value="TacA1"/>
    <property type="match status" value="1"/>
</dbReference>
<dbReference type="KEGG" id="rad:CO657_26795"/>